<evidence type="ECO:0000313" key="1">
    <source>
        <dbReference type="EMBL" id="MDP8086409.1"/>
    </source>
</evidence>
<accession>A0ABT9JNL5</accession>
<dbReference type="RefSeq" id="WP_306384036.1">
    <property type="nucleotide sequence ID" value="NZ_JASAVR010000041.1"/>
</dbReference>
<protein>
    <submittedName>
        <fullName evidence="1">Uncharacterized protein</fullName>
    </submittedName>
</protein>
<comment type="caution">
    <text evidence="1">The sequence shown here is derived from an EMBL/GenBank/DDBJ whole genome shotgun (WGS) entry which is preliminary data.</text>
</comment>
<gene>
    <name evidence="1" type="ORF">QJT92_10855</name>
</gene>
<feature type="non-terminal residue" evidence="1">
    <location>
        <position position="64"/>
    </location>
</feature>
<reference evidence="1 2" key="1">
    <citation type="journal article" date="2023" name="Front. Microbiol.">
        <title>Phylogeography and host specificity of Pasteurellaceae pathogenic to sea-farmed fish in the north-east Atlantic.</title>
        <authorList>
            <person name="Gulla S."/>
            <person name="Colquhoun D.J."/>
            <person name="Olsen A.B."/>
            <person name="Spilsberg B."/>
            <person name="Lagesen K."/>
            <person name="Aakesson C.P."/>
            <person name="Strom S."/>
            <person name="Manji F."/>
            <person name="Birkbeck T.H."/>
            <person name="Nilsen H.K."/>
        </authorList>
    </citation>
    <scope>NUCLEOTIDE SEQUENCE [LARGE SCALE GENOMIC DNA]</scope>
    <source>
        <strain evidence="1 2">VIO11850</strain>
    </source>
</reference>
<dbReference type="EMBL" id="JASAVS010000047">
    <property type="protein sequence ID" value="MDP8086409.1"/>
    <property type="molecule type" value="Genomic_DNA"/>
</dbReference>
<dbReference type="Proteomes" id="UP001224812">
    <property type="component" value="Unassembled WGS sequence"/>
</dbReference>
<proteinExistence type="predicted"/>
<keyword evidence="2" id="KW-1185">Reference proteome</keyword>
<evidence type="ECO:0000313" key="2">
    <source>
        <dbReference type="Proteomes" id="UP001224812"/>
    </source>
</evidence>
<sequence length="64" mass="7690">MVYLIRQTNEKGDFQIIDSDFQHLYEELEDYQWQELSNEKYQEILSYETATYQNGVIKGIAPRP</sequence>
<name>A0ABT9JNL5_9PAST</name>
<organism evidence="1 2">
    <name type="scientific">Phocoenobacter skyensis</name>
    <dbReference type="NCBI Taxonomy" id="97481"/>
    <lineage>
        <taxon>Bacteria</taxon>
        <taxon>Pseudomonadati</taxon>
        <taxon>Pseudomonadota</taxon>
        <taxon>Gammaproteobacteria</taxon>
        <taxon>Pasteurellales</taxon>
        <taxon>Pasteurellaceae</taxon>
        <taxon>Phocoenobacter</taxon>
    </lineage>
</organism>